<dbReference type="AlphaFoldDB" id="A0A6N7VLB0"/>
<evidence type="ECO:0000313" key="3">
    <source>
        <dbReference type="EMBL" id="MSS82427.1"/>
    </source>
</evidence>
<gene>
    <name evidence="3" type="ORF">FX155_07455</name>
</gene>
<dbReference type="Gene3D" id="1.10.1220.10">
    <property type="entry name" value="Met repressor-like"/>
    <property type="match status" value="1"/>
</dbReference>
<dbReference type="InterPro" id="IPR026262">
    <property type="entry name" value="DinJ"/>
</dbReference>
<evidence type="ECO:0000313" key="4">
    <source>
        <dbReference type="Proteomes" id="UP000441455"/>
    </source>
</evidence>
<dbReference type="Pfam" id="PF04221">
    <property type="entry name" value="RelB"/>
    <property type="match status" value="1"/>
</dbReference>
<dbReference type="PANTHER" id="PTHR38781:SF1">
    <property type="entry name" value="ANTITOXIN DINJ-RELATED"/>
    <property type="match status" value="1"/>
</dbReference>
<dbReference type="GO" id="GO:0006351">
    <property type="term" value="P:DNA-templated transcription"/>
    <property type="evidence" value="ECO:0007669"/>
    <property type="project" value="TreeGrafter"/>
</dbReference>
<dbReference type="GO" id="GO:0006355">
    <property type="term" value="P:regulation of DNA-templated transcription"/>
    <property type="evidence" value="ECO:0007669"/>
    <property type="project" value="InterPro"/>
</dbReference>
<dbReference type="Proteomes" id="UP000441455">
    <property type="component" value="Unassembled WGS sequence"/>
</dbReference>
<dbReference type="GO" id="GO:0044010">
    <property type="term" value="P:single-species biofilm formation"/>
    <property type="evidence" value="ECO:0007669"/>
    <property type="project" value="InterPro"/>
</dbReference>
<dbReference type="InterPro" id="IPR007337">
    <property type="entry name" value="RelB/DinJ"/>
</dbReference>
<accession>A0A6N7VLB0</accession>
<dbReference type="EMBL" id="VULN01000009">
    <property type="protein sequence ID" value="MSS82427.1"/>
    <property type="molecule type" value="Genomic_DNA"/>
</dbReference>
<dbReference type="PANTHER" id="PTHR38781">
    <property type="entry name" value="ANTITOXIN DINJ-RELATED"/>
    <property type="match status" value="1"/>
</dbReference>
<dbReference type="NCBIfam" id="TIGR02384">
    <property type="entry name" value="RelB_DinJ"/>
    <property type="match status" value="1"/>
</dbReference>
<dbReference type="InterPro" id="IPR013321">
    <property type="entry name" value="Arc_rbn_hlx_hlx"/>
</dbReference>
<sequence length="89" mass="10006">MSDTKTLNLRVDADLKHQAELIFSDLGIPTSTAINMFLRSVVRHGGIPFDLRLSANQLETLQAIDDVNHHRNLSKTYDSVKDLMEDLNA</sequence>
<reference evidence="3 4" key="1">
    <citation type="submission" date="2019-08" db="EMBL/GenBank/DDBJ databases">
        <title>In-depth cultivation of the pig gut microbiome towards novel bacterial diversity and tailored functional studies.</title>
        <authorList>
            <person name="Wylensek D."/>
            <person name="Hitch T.C.A."/>
            <person name="Clavel T."/>
        </authorList>
    </citation>
    <scope>NUCLEOTIDE SEQUENCE [LARGE SCALE GENOMIC DNA]</scope>
    <source>
        <strain evidence="3 4">WCA-389-WT-5B</strain>
    </source>
</reference>
<evidence type="ECO:0000256" key="2">
    <source>
        <dbReference type="ARBA" id="ARBA00022649"/>
    </source>
</evidence>
<dbReference type="OrthoDB" id="9804867at2"/>
<dbReference type="GO" id="GO:0015643">
    <property type="term" value="F:toxic substance binding"/>
    <property type="evidence" value="ECO:0007669"/>
    <property type="project" value="InterPro"/>
</dbReference>
<protein>
    <submittedName>
        <fullName evidence="3">Type II toxin-antitoxin system RelB/DinJ family antitoxin</fullName>
    </submittedName>
</protein>
<organism evidence="3 4">
    <name type="scientific">Acidaminococcus fermentans</name>
    <dbReference type="NCBI Taxonomy" id="905"/>
    <lineage>
        <taxon>Bacteria</taxon>
        <taxon>Bacillati</taxon>
        <taxon>Bacillota</taxon>
        <taxon>Negativicutes</taxon>
        <taxon>Acidaminococcales</taxon>
        <taxon>Acidaminococcaceae</taxon>
        <taxon>Acidaminococcus</taxon>
    </lineage>
</organism>
<comment type="caution">
    <text evidence="3">The sequence shown here is derived from an EMBL/GenBank/DDBJ whole genome shotgun (WGS) entry which is preliminary data.</text>
</comment>
<dbReference type="PIRSF" id="PIRSF003108">
    <property type="entry name" value="DinJ"/>
    <property type="match status" value="1"/>
</dbReference>
<dbReference type="GO" id="GO:0000987">
    <property type="term" value="F:cis-regulatory region sequence-specific DNA binding"/>
    <property type="evidence" value="ECO:0007669"/>
    <property type="project" value="InterPro"/>
</dbReference>
<dbReference type="RefSeq" id="WP_154488275.1">
    <property type="nucleotide sequence ID" value="NZ_CALEXD010000023.1"/>
</dbReference>
<evidence type="ECO:0000256" key="1">
    <source>
        <dbReference type="ARBA" id="ARBA00010562"/>
    </source>
</evidence>
<name>A0A6N7VLB0_ACIFE</name>
<keyword evidence="2" id="KW-1277">Toxin-antitoxin system</keyword>
<proteinExistence type="inferred from homology"/>
<comment type="similarity">
    <text evidence="1">Belongs to the RelB/DinJ antitoxin family.</text>
</comment>